<proteinExistence type="predicted"/>
<reference evidence="1 2" key="1">
    <citation type="submission" date="2007-03" db="EMBL/GenBank/DDBJ databases">
        <title>Complete sequence of Desulfotomaculum reducens MI-1.</title>
        <authorList>
            <consortium name="US DOE Joint Genome Institute"/>
            <person name="Copeland A."/>
            <person name="Lucas S."/>
            <person name="Lapidus A."/>
            <person name="Barry K."/>
            <person name="Detter J.C."/>
            <person name="Glavina del Rio T."/>
            <person name="Hammon N."/>
            <person name="Israni S."/>
            <person name="Dalin E."/>
            <person name="Tice H."/>
            <person name="Pitluck S."/>
            <person name="Sims D."/>
            <person name="Brettin T."/>
            <person name="Bruce D."/>
            <person name="Han C."/>
            <person name="Tapia R."/>
            <person name="Schmutz J."/>
            <person name="Larimer F."/>
            <person name="Land M."/>
            <person name="Hauser L."/>
            <person name="Kyrpides N."/>
            <person name="Kim E."/>
            <person name="Tebo B.M."/>
            <person name="Richardson P."/>
        </authorList>
    </citation>
    <scope>NUCLEOTIDE SEQUENCE [LARGE SCALE GENOMIC DNA]</scope>
    <source>
        <strain evidence="1 2">MI-1</strain>
    </source>
</reference>
<protein>
    <submittedName>
        <fullName evidence="1">Uncharacterized protein</fullName>
    </submittedName>
</protein>
<evidence type="ECO:0000313" key="1">
    <source>
        <dbReference type="EMBL" id="ABO50159.1"/>
    </source>
</evidence>
<dbReference type="KEGG" id="drm:Dred_1631"/>
<name>A4J506_DESRM</name>
<dbReference type="RefSeq" id="WP_011877974.1">
    <property type="nucleotide sequence ID" value="NC_009253.1"/>
</dbReference>
<keyword evidence="2" id="KW-1185">Reference proteome</keyword>
<organism evidence="1 2">
    <name type="scientific">Desulforamulus reducens (strain ATCC BAA-1160 / DSM 100696 / MI-1)</name>
    <name type="common">Desulfotomaculum reducens</name>
    <dbReference type="NCBI Taxonomy" id="349161"/>
    <lineage>
        <taxon>Bacteria</taxon>
        <taxon>Bacillati</taxon>
        <taxon>Bacillota</taxon>
        <taxon>Clostridia</taxon>
        <taxon>Eubacteriales</taxon>
        <taxon>Peptococcaceae</taxon>
        <taxon>Desulforamulus</taxon>
    </lineage>
</organism>
<dbReference type="STRING" id="349161.Dred_1631"/>
<dbReference type="HOGENOM" id="CLU_655112_0_0_9"/>
<gene>
    <name evidence="1" type="ordered locus">Dred_1631</name>
</gene>
<sequence>MDILISAVGVRDPYAKDGSKGAVLTLVDKLKPDICFLFGTDPGVNEEVENTHQRALQIKQIVKESVKIISIPMVLPDPTDHREILLCFEQHLNEIITKYHTTKPHYHVNVSSGTSQMHAALMLLFNGRRLKAKIYQVKEPRFVNCEAERVAEVDASFIEEENYIFRAKKFFLNFNFSAAQDELIELALFTTREKRQKRAELFSDICRAYKYWDRYEHEQARDILEKLIVDIQRFKINELADITIRQINILKSICANKPRETVATIKDLLHNANRKKIIGEYGDCLNRYKRLIDGLAACKCGLTGSKRVNDQPVWVQDILIHKKKNDNLYYSDYLTIYREKNNKEMIPQSLNDKMLSLNRRRNTSYVAHGMDSVSKQDAEESINILWKMATSLFSGEKWKEYEFSADVILNISELLFNDL</sequence>
<dbReference type="OrthoDB" id="5243123at2"/>
<evidence type="ECO:0000313" key="2">
    <source>
        <dbReference type="Proteomes" id="UP000001556"/>
    </source>
</evidence>
<dbReference type="Proteomes" id="UP000001556">
    <property type="component" value="Chromosome"/>
</dbReference>
<dbReference type="EMBL" id="CP000612">
    <property type="protein sequence ID" value="ABO50159.1"/>
    <property type="molecule type" value="Genomic_DNA"/>
</dbReference>
<dbReference type="AlphaFoldDB" id="A4J506"/>
<accession>A4J506</accession>